<evidence type="ECO:0000256" key="1">
    <source>
        <dbReference type="SAM" id="MobiDB-lite"/>
    </source>
</evidence>
<dbReference type="AlphaFoldDB" id="A0A6A6XQX7"/>
<feature type="region of interest" description="Disordered" evidence="1">
    <location>
        <begin position="678"/>
        <end position="733"/>
    </location>
</feature>
<feature type="compositionally biased region" description="Basic and acidic residues" evidence="1">
    <location>
        <begin position="319"/>
        <end position="343"/>
    </location>
</feature>
<feature type="compositionally biased region" description="Basic and acidic residues" evidence="1">
    <location>
        <begin position="366"/>
        <end position="381"/>
    </location>
</feature>
<feature type="compositionally biased region" description="Polar residues" evidence="1">
    <location>
        <begin position="382"/>
        <end position="391"/>
    </location>
</feature>
<feature type="compositionally biased region" description="Basic and acidic residues" evidence="1">
    <location>
        <begin position="697"/>
        <end position="712"/>
    </location>
</feature>
<keyword evidence="3" id="KW-1185">Reference proteome</keyword>
<feature type="region of interest" description="Disordered" evidence="1">
    <location>
        <begin position="360"/>
        <end position="406"/>
    </location>
</feature>
<feature type="compositionally biased region" description="Basic and acidic residues" evidence="1">
    <location>
        <begin position="575"/>
        <end position="590"/>
    </location>
</feature>
<name>A0A6A6XQX7_9PLEO</name>
<feature type="region of interest" description="Disordered" evidence="1">
    <location>
        <begin position="273"/>
        <end position="343"/>
    </location>
</feature>
<accession>A0A6A6XQX7</accession>
<evidence type="ECO:0000313" key="2">
    <source>
        <dbReference type="EMBL" id="KAF2798951.1"/>
    </source>
</evidence>
<dbReference type="OrthoDB" id="5417628at2759"/>
<gene>
    <name evidence="2" type="ORF">K505DRAFT_295483</name>
</gene>
<reference evidence="2" key="1">
    <citation type="journal article" date="2020" name="Stud. Mycol.">
        <title>101 Dothideomycetes genomes: a test case for predicting lifestyles and emergence of pathogens.</title>
        <authorList>
            <person name="Haridas S."/>
            <person name="Albert R."/>
            <person name="Binder M."/>
            <person name="Bloem J."/>
            <person name="Labutti K."/>
            <person name="Salamov A."/>
            <person name="Andreopoulos B."/>
            <person name="Baker S."/>
            <person name="Barry K."/>
            <person name="Bills G."/>
            <person name="Bluhm B."/>
            <person name="Cannon C."/>
            <person name="Castanera R."/>
            <person name="Culley D."/>
            <person name="Daum C."/>
            <person name="Ezra D."/>
            <person name="Gonzalez J."/>
            <person name="Henrissat B."/>
            <person name="Kuo A."/>
            <person name="Liang C."/>
            <person name="Lipzen A."/>
            <person name="Lutzoni F."/>
            <person name="Magnuson J."/>
            <person name="Mondo S."/>
            <person name="Nolan M."/>
            <person name="Ohm R."/>
            <person name="Pangilinan J."/>
            <person name="Park H.-J."/>
            <person name="Ramirez L."/>
            <person name="Alfaro M."/>
            <person name="Sun H."/>
            <person name="Tritt A."/>
            <person name="Yoshinaga Y."/>
            <person name="Zwiers L.-H."/>
            <person name="Turgeon B."/>
            <person name="Goodwin S."/>
            <person name="Spatafora J."/>
            <person name="Crous P."/>
            <person name="Grigoriev I."/>
        </authorList>
    </citation>
    <scope>NUCLEOTIDE SEQUENCE</scope>
    <source>
        <strain evidence="2">CBS 109.77</strain>
    </source>
</reference>
<organism evidence="2 3">
    <name type="scientific">Melanomma pulvis-pyrius CBS 109.77</name>
    <dbReference type="NCBI Taxonomy" id="1314802"/>
    <lineage>
        <taxon>Eukaryota</taxon>
        <taxon>Fungi</taxon>
        <taxon>Dikarya</taxon>
        <taxon>Ascomycota</taxon>
        <taxon>Pezizomycotina</taxon>
        <taxon>Dothideomycetes</taxon>
        <taxon>Pleosporomycetidae</taxon>
        <taxon>Pleosporales</taxon>
        <taxon>Melanommataceae</taxon>
        <taxon>Melanomma</taxon>
    </lineage>
</organism>
<dbReference type="EMBL" id="MU001773">
    <property type="protein sequence ID" value="KAF2798951.1"/>
    <property type="molecule type" value="Genomic_DNA"/>
</dbReference>
<proteinExistence type="predicted"/>
<feature type="compositionally biased region" description="Polar residues" evidence="1">
    <location>
        <begin position="591"/>
        <end position="608"/>
    </location>
</feature>
<feature type="region of interest" description="Disordered" evidence="1">
    <location>
        <begin position="431"/>
        <end position="618"/>
    </location>
</feature>
<protein>
    <submittedName>
        <fullName evidence="2">Uncharacterized protein</fullName>
    </submittedName>
</protein>
<feature type="region of interest" description="Disordered" evidence="1">
    <location>
        <begin position="231"/>
        <end position="251"/>
    </location>
</feature>
<feature type="compositionally biased region" description="Polar residues" evidence="1">
    <location>
        <begin position="282"/>
        <end position="297"/>
    </location>
</feature>
<feature type="compositionally biased region" description="Polar residues" evidence="1">
    <location>
        <begin position="534"/>
        <end position="545"/>
    </location>
</feature>
<sequence length="733" mass="81982">MRYDNWDVIVFPRDSHVPIQEFKTACYVSQGEYGRQLPTMTCYIASLPASIPFRVSIHLWTLKAKPSALIESRRKPNQRVVYTTQVIVDGVRVFHELFEADRWPQEIAYEKRSIGNPKHSSSQRKQPLEFPPFHQNVLMQSSWDARENNGRIKFILSEQLISNSNKDILEQAGISWPIRNPLYRSPPSDVGPSTLQTPWLYTPSHNPLSGGQIESPLMTQYISPFARPSNPEPFARPKTDPPPQISHLRRPPVEGRGRIKVAPWDQTMTASLGNSLDDVSMDTWSTKQSTSTSNTDASMPDILFASPLSMRGRNSWRNPPKEFDRERSKHWEENRSSMRGGEKHMVVTLREDQFGQLVEALSPPKRGRDREPSSRPVDQDRSNSIQTSSQAYPPKMGPTGLPINTRPSAASLARTASYPDFHLYMRNLSNKLSPTRTDDNKGANEAQKSPDLYHPPFATGKENRVPTPFPFDTRIPTPYPFTHGISQLHSHGPGPRLSSWDSDVSMRDPSSHFSSLSRFEKGPQQFHSKGGKNSPASTPAASGNLKSRKEGLVIESPAPDNVRHDKSLLSTPRDPLPKENTKRLEKHHTIESQSSTGSLASNSNTETTPFVPGHRSGMESLDSMGRVERQLFSALGEELNTSFDNHDYNHGHDNSNTNPKVNAVMNDNASPTFFLEGLGDLGDSPVQKRKRKGSFGAERDSSPVMKMVREGLGDGGGVMDGEMDVDMPRLRGD</sequence>
<dbReference type="Proteomes" id="UP000799757">
    <property type="component" value="Unassembled WGS sequence"/>
</dbReference>
<evidence type="ECO:0000313" key="3">
    <source>
        <dbReference type="Proteomes" id="UP000799757"/>
    </source>
</evidence>